<dbReference type="OrthoDB" id="6784235at2759"/>
<organism evidence="2 3">
    <name type="scientific">Ignelater luminosus</name>
    <name type="common">Cucubano</name>
    <name type="synonym">Pyrophorus luminosus</name>
    <dbReference type="NCBI Taxonomy" id="2038154"/>
    <lineage>
        <taxon>Eukaryota</taxon>
        <taxon>Metazoa</taxon>
        <taxon>Ecdysozoa</taxon>
        <taxon>Arthropoda</taxon>
        <taxon>Hexapoda</taxon>
        <taxon>Insecta</taxon>
        <taxon>Pterygota</taxon>
        <taxon>Neoptera</taxon>
        <taxon>Endopterygota</taxon>
        <taxon>Coleoptera</taxon>
        <taxon>Polyphaga</taxon>
        <taxon>Elateriformia</taxon>
        <taxon>Elateroidea</taxon>
        <taxon>Elateridae</taxon>
        <taxon>Agrypninae</taxon>
        <taxon>Pyrophorini</taxon>
        <taxon>Ignelater</taxon>
    </lineage>
</organism>
<evidence type="ECO:0000313" key="2">
    <source>
        <dbReference type="EMBL" id="KAF2888975.1"/>
    </source>
</evidence>
<gene>
    <name evidence="2" type="ORF">ILUMI_17198</name>
</gene>
<protein>
    <submittedName>
        <fullName evidence="2">Uncharacterized protein</fullName>
    </submittedName>
</protein>
<reference evidence="2" key="1">
    <citation type="submission" date="2019-08" db="EMBL/GenBank/DDBJ databases">
        <title>The genome of the North American firefly Photinus pyralis.</title>
        <authorList>
            <consortium name="Photinus pyralis genome working group"/>
            <person name="Fallon T.R."/>
            <person name="Sander Lower S.E."/>
            <person name="Weng J.-K."/>
        </authorList>
    </citation>
    <scope>NUCLEOTIDE SEQUENCE</scope>
    <source>
        <strain evidence="2">TRF0915ILg1</strain>
        <tissue evidence="2">Whole body</tissue>
    </source>
</reference>
<proteinExistence type="predicted"/>
<dbReference type="AlphaFoldDB" id="A0A8K0G246"/>
<dbReference type="EMBL" id="VTPC01072199">
    <property type="protein sequence ID" value="KAF2888975.1"/>
    <property type="molecule type" value="Genomic_DNA"/>
</dbReference>
<name>A0A8K0G246_IGNLU</name>
<evidence type="ECO:0000313" key="3">
    <source>
        <dbReference type="Proteomes" id="UP000801492"/>
    </source>
</evidence>
<dbReference type="Proteomes" id="UP000801492">
    <property type="component" value="Unassembled WGS sequence"/>
</dbReference>
<keyword evidence="3" id="KW-1185">Reference proteome</keyword>
<sequence length="167" mass="18604">MGTTACNSGRHSSDDEDPVPTVLPKSPTPDVESSDYDSEDNVPLAQLQKKKSIVWKKVASPVVLMPFEEPHGPSIPIYLHKVFLTLFTEDIVDDIVFQTNLSVSLGAYLQENKIYGCGTVRTNRKFLPSDISEDTILRRGETGWRQATSGILYTKWKDQSCISLLSN</sequence>
<evidence type="ECO:0000256" key="1">
    <source>
        <dbReference type="SAM" id="MobiDB-lite"/>
    </source>
</evidence>
<comment type="caution">
    <text evidence="2">The sequence shown here is derived from an EMBL/GenBank/DDBJ whole genome shotgun (WGS) entry which is preliminary data.</text>
</comment>
<accession>A0A8K0G246</accession>
<feature type="region of interest" description="Disordered" evidence="1">
    <location>
        <begin position="1"/>
        <end position="41"/>
    </location>
</feature>
<feature type="compositionally biased region" description="Polar residues" evidence="1">
    <location>
        <begin position="1"/>
        <end position="10"/>
    </location>
</feature>